<dbReference type="Proteomes" id="UP001147700">
    <property type="component" value="Unassembled WGS sequence"/>
</dbReference>
<gene>
    <name evidence="5" type="ORF">OJ962_33645</name>
</gene>
<feature type="compositionally biased region" description="Low complexity" evidence="1">
    <location>
        <begin position="331"/>
        <end position="343"/>
    </location>
</feature>
<dbReference type="InterPro" id="IPR026588">
    <property type="entry name" value="Choice_anch_A"/>
</dbReference>
<evidence type="ECO:0000313" key="6">
    <source>
        <dbReference type="Proteomes" id="UP001147700"/>
    </source>
</evidence>
<organism evidence="5 6">
    <name type="scientific">Solirubrobacter deserti</name>
    <dbReference type="NCBI Taxonomy" id="2282478"/>
    <lineage>
        <taxon>Bacteria</taxon>
        <taxon>Bacillati</taxon>
        <taxon>Actinomycetota</taxon>
        <taxon>Thermoleophilia</taxon>
        <taxon>Solirubrobacterales</taxon>
        <taxon>Solirubrobacteraceae</taxon>
        <taxon>Solirubrobacter</taxon>
    </lineage>
</organism>
<evidence type="ECO:0000259" key="3">
    <source>
        <dbReference type="Pfam" id="PF01345"/>
    </source>
</evidence>
<evidence type="ECO:0000256" key="1">
    <source>
        <dbReference type="SAM" id="MobiDB-lite"/>
    </source>
</evidence>
<feature type="region of interest" description="Disordered" evidence="1">
    <location>
        <begin position="294"/>
        <end position="394"/>
    </location>
</feature>
<evidence type="ECO:0000256" key="2">
    <source>
        <dbReference type="SAM" id="SignalP"/>
    </source>
</evidence>
<feature type="compositionally biased region" description="Pro residues" evidence="1">
    <location>
        <begin position="344"/>
        <end position="376"/>
    </location>
</feature>
<dbReference type="NCBIfam" id="TIGR04215">
    <property type="entry name" value="choice_anch_A"/>
    <property type="match status" value="1"/>
</dbReference>
<proteinExistence type="predicted"/>
<feature type="chain" id="PRO_5046036153" evidence="2">
    <location>
        <begin position="19"/>
        <end position="533"/>
    </location>
</feature>
<evidence type="ECO:0000313" key="5">
    <source>
        <dbReference type="EMBL" id="MDA0142477.1"/>
    </source>
</evidence>
<dbReference type="RefSeq" id="WP_202953842.1">
    <property type="nucleotide sequence ID" value="NZ_JAPCID010000093.1"/>
</dbReference>
<protein>
    <submittedName>
        <fullName evidence="5">Choice-of-anchor A family protein</fullName>
    </submittedName>
</protein>
<dbReference type="Pfam" id="PF01345">
    <property type="entry name" value="DUF11"/>
    <property type="match status" value="1"/>
</dbReference>
<dbReference type="InterPro" id="IPR047589">
    <property type="entry name" value="DUF11_rpt"/>
</dbReference>
<dbReference type="InterPro" id="IPR001434">
    <property type="entry name" value="OmcB-like_DUF11"/>
</dbReference>
<dbReference type="EMBL" id="JAPCID010000093">
    <property type="protein sequence ID" value="MDA0142477.1"/>
    <property type="molecule type" value="Genomic_DNA"/>
</dbReference>
<accession>A0ABT4RV64</accession>
<feature type="domain" description="DUF11" evidence="3">
    <location>
        <begin position="417"/>
        <end position="507"/>
    </location>
</feature>
<keyword evidence="2" id="KW-0732">Signal</keyword>
<dbReference type="Pfam" id="PF20597">
    <property type="entry name" value="pAdhesive_15"/>
    <property type="match status" value="1"/>
</dbReference>
<evidence type="ECO:0000259" key="4">
    <source>
        <dbReference type="Pfam" id="PF20597"/>
    </source>
</evidence>
<feature type="signal peptide" evidence="2">
    <location>
        <begin position="1"/>
        <end position="18"/>
    </location>
</feature>
<feature type="compositionally biased region" description="Pro residues" evidence="1">
    <location>
        <begin position="301"/>
        <end position="330"/>
    </location>
</feature>
<dbReference type="NCBIfam" id="TIGR01451">
    <property type="entry name" value="B_ant_repeat"/>
    <property type="match status" value="1"/>
</dbReference>
<name>A0ABT4RV64_9ACTN</name>
<sequence>MRWLAVLALLLGAVVAVSAPRAATVGAVRQDDDCMERPLGPVPAYSVVTRGDFAESNTEADGRVVAGGHARLTNAGVATKLPVDPSRVDLAVGGDLTLVNAGVNNGSVTYGGTITPAGFRVPNGTVTRAAPPFDLDALFDGLLIRSVSWAGLDNQGDVAFDGYALRLTGTDTTRNVFNLTAAEAERARALYLRVPDGATTLINVSGGSFVNHFEGGMFIWDEATDFVQVGNPAQNADLEARRRALLWNFPNESSVTLGPPGTAWQGSVLAPRAHVGLTYQHIFGSIAAESLSGTGEIGVNPPNPCLPDPTPCPTPSPTPTPTGTPTPTPTEIPTVSPTASPSPTLTPSPTPTPTVTPRPTPLPTPTPLPFVTPTPTPQEHAPNEPLGPGETPGRVIVEGADAQVDVCKKVMTPGNRAVDRRRVRAGQVVKFRIRVTNLGTDVADDVVVCDVVPRGLVFVRASVRVVYRRGRLCVVIPHLTGQREGFVWLRVSRTASGRLTNLAAVTSRVGGRRTNRAQVEVRPVRPSGGGVTG</sequence>
<keyword evidence="6" id="KW-1185">Reference proteome</keyword>
<feature type="domain" description="Choice-of-anchor A" evidence="4">
    <location>
        <begin position="38"/>
        <end position="297"/>
    </location>
</feature>
<reference evidence="5" key="1">
    <citation type="submission" date="2022-10" db="EMBL/GenBank/DDBJ databases">
        <title>The WGS of Solirubrobacter sp. CPCC 204708.</title>
        <authorList>
            <person name="Jiang Z."/>
        </authorList>
    </citation>
    <scope>NUCLEOTIDE SEQUENCE</scope>
    <source>
        <strain evidence="5">CPCC 204708</strain>
    </source>
</reference>
<comment type="caution">
    <text evidence="5">The sequence shown here is derived from an EMBL/GenBank/DDBJ whole genome shotgun (WGS) entry which is preliminary data.</text>
</comment>